<keyword evidence="5" id="KW-1185">Reference proteome</keyword>
<dbReference type="InterPro" id="IPR047951">
    <property type="entry name" value="Transpos_ISL3"/>
</dbReference>
<dbReference type="PANTHER" id="PTHR33498">
    <property type="entry name" value="TRANSPOSASE FOR INSERTION SEQUENCE ELEMENT IS1557"/>
    <property type="match status" value="1"/>
</dbReference>
<evidence type="ECO:0000259" key="2">
    <source>
        <dbReference type="Pfam" id="PF01610"/>
    </source>
</evidence>
<dbReference type="Pfam" id="PF01610">
    <property type="entry name" value="DDE_Tnp_ISL3"/>
    <property type="match status" value="2"/>
</dbReference>
<feature type="domain" description="Transposase IS204/IS1001/IS1096/IS1165 DDE" evidence="2">
    <location>
        <begin position="159"/>
        <end position="254"/>
    </location>
</feature>
<evidence type="ECO:0000256" key="1">
    <source>
        <dbReference type="SAM" id="MobiDB-lite"/>
    </source>
</evidence>
<dbReference type="InterPro" id="IPR002560">
    <property type="entry name" value="Transposase_DDE"/>
</dbReference>
<dbReference type="NCBIfam" id="NF033550">
    <property type="entry name" value="transpos_ISL3"/>
    <property type="match status" value="1"/>
</dbReference>
<evidence type="ECO:0000313" key="4">
    <source>
        <dbReference type="EMBL" id="MFD0801964.1"/>
    </source>
</evidence>
<dbReference type="InterPro" id="IPR029261">
    <property type="entry name" value="Transposase_Znf"/>
</dbReference>
<feature type="domain" description="Transposase IS204/IS1001/IS1096/IS1165 DDE" evidence="2">
    <location>
        <begin position="372"/>
        <end position="516"/>
    </location>
</feature>
<proteinExistence type="predicted"/>
<reference evidence="5" key="1">
    <citation type="journal article" date="2019" name="Int. J. Syst. Evol. Microbiol.">
        <title>The Global Catalogue of Microorganisms (GCM) 10K type strain sequencing project: providing services to taxonomists for standard genome sequencing and annotation.</title>
        <authorList>
            <consortium name="The Broad Institute Genomics Platform"/>
            <consortium name="The Broad Institute Genome Sequencing Center for Infectious Disease"/>
            <person name="Wu L."/>
            <person name="Ma J."/>
        </authorList>
    </citation>
    <scope>NUCLEOTIDE SEQUENCE [LARGE SCALE GENOMIC DNA]</scope>
    <source>
        <strain evidence="5">CCUG 63369</strain>
    </source>
</reference>
<evidence type="ECO:0000313" key="5">
    <source>
        <dbReference type="Proteomes" id="UP001596956"/>
    </source>
</evidence>
<feature type="region of interest" description="Disordered" evidence="1">
    <location>
        <begin position="258"/>
        <end position="279"/>
    </location>
</feature>
<evidence type="ECO:0000259" key="3">
    <source>
        <dbReference type="Pfam" id="PF14690"/>
    </source>
</evidence>
<dbReference type="Proteomes" id="UP001596956">
    <property type="component" value="Unassembled WGS sequence"/>
</dbReference>
<name>A0ABW3BGU3_9ACTN</name>
<comment type="caution">
    <text evidence="4">The sequence shown here is derived from an EMBL/GenBank/DDBJ whole genome shotgun (WGS) entry which is preliminary data.</text>
</comment>
<dbReference type="EMBL" id="JBHTHR010000337">
    <property type="protein sequence ID" value="MFD0801964.1"/>
    <property type="molecule type" value="Genomic_DNA"/>
</dbReference>
<sequence length="521" mass="57315">MALSSLTALLFPHLAEIDIEEVACDGATLRIRAAPRAAEADCPACQTVSRRVHSRYLRRMADTPVSARKTLLLLEVRRFFCDHDRCPKRTFAEQIPGLTTPYARTTPLLRTMHRDLALALGGRPASRLAHRQAAGTGKDTLLRLIRALPDPAPGPVRALGVDDFALRKGHNYGTILIDMGTHRPIDLLPERSADSFAAWLREHPGIEVICRDRAGTYADGAARGAPAADQVADRWHLWNNLGQAVERLVARLRSAWAPNEPTVSPPPAPGPQGKRVEQTRQRHASVHTLLDAELGIDAIAARLGMDRKTVRKYARAAEADDLVGTGPMARQSSLDGHTAYLAARFAEGCSSASRLHGEVLQRGARVSERTVRRFVQRLRDASAPAAHPRVSKVREVVSLLLTHPDARSEEDRVLLKELCERCPDLERARGLVARFCTMVVQRSGTHQLAEWARDAQDSGLMELRGFARGLGKDWDAVMAGLTLGWSSGAVEGTVTKLKALMRQMFGRAKPDLLRKRLLHLA</sequence>
<feature type="domain" description="Transposase IS204/IS1001/IS1096/IS1165 zinc-finger" evidence="3">
    <location>
        <begin position="41"/>
        <end position="83"/>
    </location>
</feature>
<dbReference type="Pfam" id="PF14690">
    <property type="entry name" value="Zn_ribbon_ISL3"/>
    <property type="match status" value="1"/>
</dbReference>
<dbReference type="PANTHER" id="PTHR33498:SF1">
    <property type="entry name" value="TRANSPOSASE FOR INSERTION SEQUENCE ELEMENT IS1557"/>
    <property type="match status" value="1"/>
</dbReference>
<protein>
    <submittedName>
        <fullName evidence="4">ISL3 family transposase</fullName>
    </submittedName>
</protein>
<accession>A0ABW3BGU3</accession>
<gene>
    <name evidence="4" type="ORF">ACFQZU_11650</name>
</gene>
<organism evidence="4 5">
    <name type="scientific">Streptomonospora algeriensis</name>
    <dbReference type="NCBI Taxonomy" id="995084"/>
    <lineage>
        <taxon>Bacteria</taxon>
        <taxon>Bacillati</taxon>
        <taxon>Actinomycetota</taxon>
        <taxon>Actinomycetes</taxon>
        <taxon>Streptosporangiales</taxon>
        <taxon>Nocardiopsidaceae</taxon>
        <taxon>Streptomonospora</taxon>
    </lineage>
</organism>